<sequence>MSAFVLAGGVRWTRPGLVSRRFQLARCASTVRMSEVSETVLSERGYKAGDRVILFDGVCNMCNAGVNMVMSLDKKDQFKFASLQGDVGQALAKKFNCPNDISTMIYVDGSKAYERSDAVLRIGERLKLIGIPAWLLLLTVPKPMRDWFYVNVMAKYRYDLFGKRSSCRLPTESERAKFLDIPA</sequence>
<dbReference type="GO" id="GO:0015035">
    <property type="term" value="F:protein-disulfide reductase activity"/>
    <property type="evidence" value="ECO:0007669"/>
    <property type="project" value="InterPro"/>
</dbReference>
<dbReference type="InterPro" id="IPR007263">
    <property type="entry name" value="DCC1-like"/>
</dbReference>
<name>A0AAV8UZ69_9RHOD</name>
<gene>
    <name evidence="1" type="ORF">NDN08_007473</name>
</gene>
<dbReference type="EMBL" id="JAMWBK010000002">
    <property type="protein sequence ID" value="KAJ8907359.1"/>
    <property type="molecule type" value="Genomic_DNA"/>
</dbReference>
<reference evidence="1 2" key="1">
    <citation type="journal article" date="2023" name="Nat. Commun.">
        <title>Origin of minicircular mitochondrial genomes in red algae.</title>
        <authorList>
            <person name="Lee Y."/>
            <person name="Cho C.H."/>
            <person name="Lee Y.M."/>
            <person name="Park S.I."/>
            <person name="Yang J.H."/>
            <person name="West J.A."/>
            <person name="Bhattacharya D."/>
            <person name="Yoon H.S."/>
        </authorList>
    </citation>
    <scope>NUCLEOTIDE SEQUENCE [LARGE SCALE GENOMIC DNA]</scope>
    <source>
        <strain evidence="1 2">CCMP1338</strain>
        <tissue evidence="1">Whole cell</tissue>
    </source>
</reference>
<proteinExistence type="predicted"/>
<organism evidence="1 2">
    <name type="scientific">Rhodosorus marinus</name>
    <dbReference type="NCBI Taxonomy" id="101924"/>
    <lineage>
        <taxon>Eukaryota</taxon>
        <taxon>Rhodophyta</taxon>
        <taxon>Stylonematophyceae</taxon>
        <taxon>Stylonematales</taxon>
        <taxon>Stylonemataceae</taxon>
        <taxon>Rhodosorus</taxon>
    </lineage>
</organism>
<evidence type="ECO:0008006" key="3">
    <source>
        <dbReference type="Google" id="ProtNLM"/>
    </source>
</evidence>
<evidence type="ECO:0000313" key="2">
    <source>
        <dbReference type="Proteomes" id="UP001157974"/>
    </source>
</evidence>
<dbReference type="PANTHER" id="PTHR33639">
    <property type="entry name" value="THIOL-DISULFIDE OXIDOREDUCTASE DCC"/>
    <property type="match status" value="1"/>
</dbReference>
<accession>A0AAV8UZ69</accession>
<evidence type="ECO:0000313" key="1">
    <source>
        <dbReference type="EMBL" id="KAJ8907359.1"/>
    </source>
</evidence>
<keyword evidence="2" id="KW-1185">Reference proteome</keyword>
<dbReference type="AlphaFoldDB" id="A0AAV8UZ69"/>
<protein>
    <recommendedName>
        <fullName evidence="3">Thiol-disulfide oxidoreductase DCC</fullName>
    </recommendedName>
</protein>
<dbReference type="Proteomes" id="UP001157974">
    <property type="component" value="Unassembled WGS sequence"/>
</dbReference>
<comment type="caution">
    <text evidence="1">The sequence shown here is derived from an EMBL/GenBank/DDBJ whole genome shotgun (WGS) entry which is preliminary data.</text>
</comment>
<dbReference type="InterPro" id="IPR052927">
    <property type="entry name" value="DCC_oxidoreductase"/>
</dbReference>
<dbReference type="Pfam" id="PF04134">
    <property type="entry name" value="DCC1-like"/>
    <property type="match status" value="1"/>
</dbReference>
<dbReference type="PANTHER" id="PTHR33639:SF2">
    <property type="entry name" value="DUF393 DOMAIN-CONTAINING PROTEIN"/>
    <property type="match status" value="1"/>
</dbReference>